<dbReference type="InterPro" id="IPR027443">
    <property type="entry name" value="IPNS-like_sf"/>
</dbReference>
<dbReference type="SUPFAM" id="SSF51197">
    <property type="entry name" value="Clavaminate synthase-like"/>
    <property type="match status" value="4"/>
</dbReference>
<proteinExistence type="inferred from homology"/>
<dbReference type="Pfam" id="PF14226">
    <property type="entry name" value="DIOX_N"/>
    <property type="match status" value="4"/>
</dbReference>
<feature type="domain" description="Fe2OG dioxygenase" evidence="5">
    <location>
        <begin position="1375"/>
        <end position="1474"/>
    </location>
</feature>
<dbReference type="InterPro" id="IPR026992">
    <property type="entry name" value="DIOX_N"/>
</dbReference>
<keyword evidence="4" id="KW-0408">Iron</keyword>
<dbReference type="PANTHER" id="PTHR10209">
    <property type="entry name" value="OXIDOREDUCTASE, 2OG-FE II OXYGENASE FAMILY PROTEIN"/>
    <property type="match status" value="1"/>
</dbReference>
<dbReference type="Proteomes" id="UP000824890">
    <property type="component" value="Unassembled WGS sequence"/>
</dbReference>
<feature type="non-terminal residue" evidence="6">
    <location>
        <position position="1"/>
    </location>
</feature>
<feature type="domain" description="Fe2OG dioxygenase" evidence="5">
    <location>
        <begin position="699"/>
        <end position="798"/>
    </location>
</feature>
<organism evidence="6 7">
    <name type="scientific">Brassica napus</name>
    <name type="common">Rape</name>
    <dbReference type="NCBI Taxonomy" id="3708"/>
    <lineage>
        <taxon>Eukaryota</taxon>
        <taxon>Viridiplantae</taxon>
        <taxon>Streptophyta</taxon>
        <taxon>Embryophyta</taxon>
        <taxon>Tracheophyta</taxon>
        <taxon>Spermatophyta</taxon>
        <taxon>Magnoliopsida</taxon>
        <taxon>eudicotyledons</taxon>
        <taxon>Gunneridae</taxon>
        <taxon>Pentapetalae</taxon>
        <taxon>rosids</taxon>
        <taxon>malvids</taxon>
        <taxon>Brassicales</taxon>
        <taxon>Brassicaceae</taxon>
        <taxon>Brassiceae</taxon>
        <taxon>Brassica</taxon>
    </lineage>
</organism>
<reference evidence="6 7" key="1">
    <citation type="submission" date="2021-05" db="EMBL/GenBank/DDBJ databases">
        <title>Genome Assembly of Synthetic Allotetraploid Brassica napus Reveals Homoeologous Exchanges between Subgenomes.</title>
        <authorList>
            <person name="Davis J.T."/>
        </authorList>
    </citation>
    <scope>NUCLEOTIDE SEQUENCE [LARGE SCALE GENOMIC DNA]</scope>
    <source>
        <strain evidence="7">cv. Da-Ae</strain>
        <tissue evidence="6">Seedling</tissue>
    </source>
</reference>
<keyword evidence="3" id="KW-0560">Oxidoreductase</keyword>
<dbReference type="Pfam" id="PF03171">
    <property type="entry name" value="2OG-FeII_Oxy"/>
    <property type="match status" value="4"/>
</dbReference>
<keyword evidence="2" id="KW-0479">Metal-binding</keyword>
<dbReference type="PANTHER" id="PTHR10209:SF714">
    <property type="entry name" value="1-AMINOCYCLOPROPANE-1-CARBOXYLATE OXIDASE HOMOLOG 11-RELATED"/>
    <property type="match status" value="1"/>
</dbReference>
<name>A0ABQ8A883_BRANA</name>
<dbReference type="InterPro" id="IPR044861">
    <property type="entry name" value="IPNS-like_FE2OG_OXY"/>
</dbReference>
<sequence>SQKFNKNGHIRSHTRTLTISSQSFLLYNSHPYLLLLSNFVKHKQDEKMASIEFDPYLERKAFDDAKEGVKGLVDAKITEIPRIFHVPKDSLTDKKPSVSDLEIPTIDFASLHVDTASREAVVEKVKHAAEKWGFFQVINHGVPLSVLEEIKDGVRRFHEEDPEVKKQYFTRDDDNKKFIYNSNFDLYSTLRLLLTGEILSFILQLLRGTPSDLQGCALFKYSKHVMSLGGLLFELLSEALGLESETLNRKECLKTLLMVCHYYPPCPKPDLTMGISKHSDNSFLTTTSVVYKFVIKTLGLRWLLSWISRHQHWRFRAGPNGLSGSTVQRLVCTTTSNGEVKRRSVESRETTEEEEYGVFPVMERRRKRSGVQFAYDGPEIKAKIDEADDEIYNCNNEKILIAKRCIEWFVWCRLRGSLPASVESLVSSLDGYDVMKDKEINSLSERLSEIKMEMELLDAQMAFSLYVVLGCHEECHRISYFWKQKMVTKTSVEFDPYMERKAFDQTKEGVKGLVDAKITEVPRIFHVPQDSLTDKKPNSVTDLEIPTIDFASVHLATASREAVAEKVKYAAEKWGFFQVINHGVPLNVLEEIQDGVRRFHEEDPEVKKRYFSRDLANKNFVYNSNFDLYGSSPSVNWRDTFACYIAPDPPTPEELPVTCRDALFEYSKHVMSLGGLLFELLSEALGLEPDILKSKGCLKSLLMICHYYPPCPQPDLTLGTSKHSDNSFITVLLQDNIGGLQILHQDSWVDVAPLPGALIINIGDFLQLMTNDKFVSVEHRVLANRQGPRISVASFFSSSKRANSTVYGPMKELVSEENPPKYRDITIKEYTDGYNEKAFDETKGGVKGLVDAKITQVPQDSLTGKKPSVSDLKIPTIDFASVHLDTASREAIVEKVNYAAEKWGFFQVINHGVPLNVLEEIKDGVRRFHEDDPEVKKRYFSRDSANKKFVYYSNFDLYSSSTSVNWRDTFTCYIAPDPPSPEELPVTCRDAMFEYSKHVMSLGGLLFELLSEALGLKSETLKSKECLKTLLMICQYYPPCPQPDLTLGISKHSDDSFLTILLQDNIGGLQIIHQDSWVDVAPLPGALIINIGDFLQLITNDKFVSVEHRVLANRQGPRISVASFFSSSKHHNSTIIDIALSSSKQTSRAVKKKKSKHLEIENKKMGTSVEFDPYMGRKAFDETKEGVKGLVDAKITEVPRIFHAPKDALTDKKPSVPDLAIPTIDFASVHVDTASREAVVEKVKHAAEKWGFFQVINHGIPLNVLKEIEDGGRRFHEEDPEVKKRYFSRDLANKNFFYNSNFDLYGSSPSVNWRDTFACYIAPDPPTPGELPVTCRDAMFEYSKHVMSLGGLLFELLSEALGLEPDILKSKECLKSLLMLCHYYPPCPQPDLTLGTSKHSDNSFLTILLQDNIGGLQILHQDSWVDVAPLPGALIINIGDFLQLITNGKFISVEHRVLANRQGPRISVASFFSSSKRANSTVYGPMKELVSEENPPKYRDITIKEYTDGYTEKGLDGTSYLMNFRI</sequence>
<evidence type="ECO:0000313" key="7">
    <source>
        <dbReference type="Proteomes" id="UP000824890"/>
    </source>
</evidence>
<evidence type="ECO:0000313" key="6">
    <source>
        <dbReference type="EMBL" id="KAH0888723.1"/>
    </source>
</evidence>
<comment type="similarity">
    <text evidence="1">Belongs to the iron/ascorbate-dependent oxidoreductase family.</text>
</comment>
<evidence type="ECO:0000256" key="1">
    <source>
        <dbReference type="ARBA" id="ARBA00008056"/>
    </source>
</evidence>
<keyword evidence="7" id="KW-1185">Reference proteome</keyword>
<feature type="domain" description="Fe2OG dioxygenase" evidence="5">
    <location>
        <begin position="1028"/>
        <end position="1127"/>
    </location>
</feature>
<dbReference type="Gene3D" id="2.60.120.330">
    <property type="entry name" value="B-lactam Antibiotic, Isopenicillin N Synthase, Chain"/>
    <property type="match status" value="4"/>
</dbReference>
<dbReference type="InterPro" id="IPR005123">
    <property type="entry name" value="Oxoglu/Fe-dep_dioxygenase_dom"/>
</dbReference>
<protein>
    <recommendedName>
        <fullName evidence="5">Fe2OG dioxygenase domain-containing protein</fullName>
    </recommendedName>
</protein>
<gene>
    <name evidence="6" type="ORF">HID58_051152</name>
</gene>
<evidence type="ECO:0000259" key="5">
    <source>
        <dbReference type="PROSITE" id="PS51471"/>
    </source>
</evidence>
<accession>A0ABQ8A883</accession>
<evidence type="ECO:0000256" key="3">
    <source>
        <dbReference type="ARBA" id="ARBA00023002"/>
    </source>
</evidence>
<evidence type="ECO:0000256" key="4">
    <source>
        <dbReference type="ARBA" id="ARBA00023004"/>
    </source>
</evidence>
<dbReference type="EMBL" id="JAGKQM010000013">
    <property type="protein sequence ID" value="KAH0888723.1"/>
    <property type="molecule type" value="Genomic_DNA"/>
</dbReference>
<dbReference type="PROSITE" id="PS51471">
    <property type="entry name" value="FE2OG_OXY"/>
    <property type="match status" value="3"/>
</dbReference>
<evidence type="ECO:0000256" key="2">
    <source>
        <dbReference type="ARBA" id="ARBA00022723"/>
    </source>
</evidence>
<comment type="caution">
    <text evidence="6">The sequence shown here is derived from an EMBL/GenBank/DDBJ whole genome shotgun (WGS) entry which is preliminary data.</text>
</comment>